<dbReference type="GeneID" id="23612699"/>
<sequence length="59" mass="6285">MASCMTCPAMCRVVLVLSEVVTVYDACQDNDGPCLKAVTYDSCSNVVQGQTSLGLQLRP</sequence>
<feature type="chain" id="PRO_5001828977" evidence="1">
    <location>
        <begin position="27"/>
        <end position="59"/>
    </location>
</feature>
<dbReference type="AlphaFoldDB" id="A0A087SN31"/>
<evidence type="ECO:0000313" key="2">
    <source>
        <dbReference type="EMBL" id="KFM27135.1"/>
    </source>
</evidence>
<accession>A0A087SN31</accession>
<organism evidence="2 3">
    <name type="scientific">Auxenochlorella protothecoides</name>
    <name type="common">Green microalga</name>
    <name type="synonym">Chlorella protothecoides</name>
    <dbReference type="NCBI Taxonomy" id="3075"/>
    <lineage>
        <taxon>Eukaryota</taxon>
        <taxon>Viridiplantae</taxon>
        <taxon>Chlorophyta</taxon>
        <taxon>core chlorophytes</taxon>
        <taxon>Trebouxiophyceae</taxon>
        <taxon>Chlorellales</taxon>
        <taxon>Chlorellaceae</taxon>
        <taxon>Auxenochlorella</taxon>
    </lineage>
</organism>
<keyword evidence="3" id="KW-1185">Reference proteome</keyword>
<keyword evidence="1" id="KW-0732">Signal</keyword>
<feature type="signal peptide" evidence="1">
    <location>
        <begin position="1"/>
        <end position="26"/>
    </location>
</feature>
<evidence type="ECO:0000313" key="3">
    <source>
        <dbReference type="Proteomes" id="UP000028924"/>
    </source>
</evidence>
<reference evidence="2 3" key="1">
    <citation type="journal article" date="2014" name="BMC Genomics">
        <title>Oil accumulation mechanisms of the oleaginous microalga Chlorella protothecoides revealed through its genome, transcriptomes, and proteomes.</title>
        <authorList>
            <person name="Gao C."/>
            <person name="Wang Y."/>
            <person name="Shen Y."/>
            <person name="Yan D."/>
            <person name="He X."/>
            <person name="Dai J."/>
            <person name="Wu Q."/>
        </authorList>
    </citation>
    <scope>NUCLEOTIDE SEQUENCE [LARGE SCALE GENOMIC DNA]</scope>
    <source>
        <strain evidence="2 3">0710</strain>
    </source>
</reference>
<gene>
    <name evidence="2" type="ORF">F751_1308</name>
</gene>
<dbReference type="RefSeq" id="XP_011400102.1">
    <property type="nucleotide sequence ID" value="XM_011401800.1"/>
</dbReference>
<evidence type="ECO:0000256" key="1">
    <source>
        <dbReference type="SAM" id="SignalP"/>
    </source>
</evidence>
<dbReference type="KEGG" id="apro:F751_1308"/>
<dbReference type="Proteomes" id="UP000028924">
    <property type="component" value="Unassembled WGS sequence"/>
</dbReference>
<name>A0A087SN31_AUXPR</name>
<dbReference type="EMBL" id="KL662143">
    <property type="protein sequence ID" value="KFM27135.1"/>
    <property type="molecule type" value="Genomic_DNA"/>
</dbReference>
<protein>
    <submittedName>
        <fullName evidence="2">Uncharacterized protein</fullName>
    </submittedName>
</protein>
<proteinExistence type="predicted"/>